<dbReference type="AlphaFoldDB" id="A0A0V1FXA0"/>
<comment type="caution">
    <text evidence="2">The sequence shown here is derived from an EMBL/GenBank/DDBJ whole genome shotgun (WGS) entry which is preliminary data.</text>
</comment>
<keyword evidence="1" id="KW-1133">Transmembrane helix</keyword>
<dbReference type="Proteomes" id="UP000054995">
    <property type="component" value="Unassembled WGS sequence"/>
</dbReference>
<evidence type="ECO:0000313" key="2">
    <source>
        <dbReference type="EMBL" id="KRY90679.1"/>
    </source>
</evidence>
<sequence length="73" mass="8407">MSAVVMVDVIDDFYKLVQQVGQIILLISVTFFDFATIVCQLCLVVDHRKRKYFVTCKIMVTTDYTDHNKLTDG</sequence>
<organism evidence="2 3">
    <name type="scientific">Trichinella pseudospiralis</name>
    <name type="common">Parasitic roundworm</name>
    <dbReference type="NCBI Taxonomy" id="6337"/>
    <lineage>
        <taxon>Eukaryota</taxon>
        <taxon>Metazoa</taxon>
        <taxon>Ecdysozoa</taxon>
        <taxon>Nematoda</taxon>
        <taxon>Enoplea</taxon>
        <taxon>Dorylaimia</taxon>
        <taxon>Trichinellida</taxon>
        <taxon>Trichinellidae</taxon>
        <taxon>Trichinella</taxon>
    </lineage>
</organism>
<name>A0A0V1FXA0_TRIPS</name>
<protein>
    <submittedName>
        <fullName evidence="2">Uncharacterized protein</fullName>
    </submittedName>
</protein>
<dbReference type="EMBL" id="JYDT01000019">
    <property type="protein sequence ID" value="KRY90679.1"/>
    <property type="molecule type" value="Genomic_DNA"/>
</dbReference>
<reference evidence="2 3" key="1">
    <citation type="submission" date="2015-01" db="EMBL/GenBank/DDBJ databases">
        <title>Evolution of Trichinella species and genotypes.</title>
        <authorList>
            <person name="Korhonen P.K."/>
            <person name="Edoardo P."/>
            <person name="Giuseppe L.R."/>
            <person name="Gasser R.B."/>
        </authorList>
    </citation>
    <scope>NUCLEOTIDE SEQUENCE [LARGE SCALE GENOMIC DNA]</scope>
    <source>
        <strain evidence="2">ISS470</strain>
    </source>
</reference>
<keyword evidence="1" id="KW-0472">Membrane</keyword>
<feature type="transmembrane region" description="Helical" evidence="1">
    <location>
        <begin position="20"/>
        <end position="45"/>
    </location>
</feature>
<proteinExistence type="predicted"/>
<gene>
    <name evidence="2" type="ORF">T4D_2156</name>
</gene>
<evidence type="ECO:0000256" key="1">
    <source>
        <dbReference type="SAM" id="Phobius"/>
    </source>
</evidence>
<keyword evidence="1" id="KW-0812">Transmembrane</keyword>
<evidence type="ECO:0000313" key="3">
    <source>
        <dbReference type="Proteomes" id="UP000054995"/>
    </source>
</evidence>
<accession>A0A0V1FXA0</accession>
<keyword evidence="3" id="KW-1185">Reference proteome</keyword>